<comment type="caution">
    <text evidence="2">The sequence shown here is derived from an EMBL/GenBank/DDBJ whole genome shotgun (WGS) entry which is preliminary data.</text>
</comment>
<name>A0ABX2CW33_9CYAN</name>
<sequence length="62" mass="7141">MNEVSEKPIYRILNLVSLLALSYYAATSINYMFESDAHIYRYDSQSNSNASTAQLEAHHRNK</sequence>
<feature type="transmembrane region" description="Helical" evidence="1">
    <location>
        <begin position="12"/>
        <end position="33"/>
    </location>
</feature>
<accession>A0ABX2CW33</accession>
<dbReference type="RefSeq" id="WP_172186341.1">
    <property type="nucleotide sequence ID" value="NZ_CAWPPK010000090.1"/>
</dbReference>
<proteinExistence type="predicted"/>
<dbReference type="Proteomes" id="UP000702425">
    <property type="component" value="Unassembled WGS sequence"/>
</dbReference>
<keyword evidence="1" id="KW-1133">Transmembrane helix</keyword>
<keyword evidence="1" id="KW-0472">Membrane</keyword>
<keyword evidence="3" id="KW-1185">Reference proteome</keyword>
<organism evidence="2 3">
    <name type="scientific">Microcoleus asticus IPMA8</name>
    <dbReference type="NCBI Taxonomy" id="2563858"/>
    <lineage>
        <taxon>Bacteria</taxon>
        <taxon>Bacillati</taxon>
        <taxon>Cyanobacteriota</taxon>
        <taxon>Cyanophyceae</taxon>
        <taxon>Oscillatoriophycideae</taxon>
        <taxon>Oscillatoriales</taxon>
        <taxon>Microcoleaceae</taxon>
        <taxon>Microcoleus</taxon>
        <taxon>Microcoleus asticus</taxon>
    </lineage>
</organism>
<evidence type="ECO:0000256" key="1">
    <source>
        <dbReference type="SAM" id="Phobius"/>
    </source>
</evidence>
<gene>
    <name evidence="2" type="ORF">E5S67_01385</name>
</gene>
<protein>
    <submittedName>
        <fullName evidence="2">Uncharacterized protein</fullName>
    </submittedName>
</protein>
<dbReference type="EMBL" id="SRRZ01000018">
    <property type="protein sequence ID" value="NQE33665.1"/>
    <property type="molecule type" value="Genomic_DNA"/>
</dbReference>
<keyword evidence="1" id="KW-0812">Transmembrane</keyword>
<evidence type="ECO:0000313" key="3">
    <source>
        <dbReference type="Proteomes" id="UP000702425"/>
    </source>
</evidence>
<evidence type="ECO:0000313" key="2">
    <source>
        <dbReference type="EMBL" id="NQE33665.1"/>
    </source>
</evidence>
<reference evidence="2 3" key="1">
    <citation type="journal article" date="2020" name="Sci. Rep.">
        <title>A novel cyanobacterial geosmin producer, revising GeoA distribution and dispersion patterns in Bacteria.</title>
        <authorList>
            <person name="Churro C."/>
            <person name="Semedo-Aguiar A.P."/>
            <person name="Silva A.D."/>
            <person name="Pereira-Leal J.B."/>
            <person name="Leite R.B."/>
        </authorList>
    </citation>
    <scope>NUCLEOTIDE SEQUENCE [LARGE SCALE GENOMIC DNA]</scope>
    <source>
        <strain evidence="2 3">IPMA8</strain>
    </source>
</reference>